<reference evidence="4" key="2">
    <citation type="journal article" date="2018" name="Sci. Data">
        <title>The draft genome sequence of cork oak.</title>
        <authorList>
            <person name="Ramos A.M."/>
            <person name="Usie A."/>
            <person name="Barbosa P."/>
            <person name="Barros P.M."/>
            <person name="Capote T."/>
            <person name="Chaves I."/>
            <person name="Simoes F."/>
            <person name="Abreu I."/>
            <person name="Carrasquinho I."/>
            <person name="Faro C."/>
            <person name="Guimaraes J.B."/>
            <person name="Mendonca D."/>
            <person name="Nobrega F."/>
            <person name="Rodrigues L."/>
            <person name="Saibo N.J.M."/>
            <person name="Varela M.C."/>
            <person name="Egas C."/>
            <person name="Matos J."/>
            <person name="Miguel C.M."/>
            <person name="Oliveira M.M."/>
            <person name="Ricardo C.P."/>
            <person name="Goncalves S."/>
        </authorList>
    </citation>
    <scope>NUCLEOTIDE SEQUENCE [LARGE SCALE GENOMIC DNA]</scope>
    <source>
        <strain evidence="4">HL8</strain>
    </source>
</reference>
<evidence type="ECO:0000259" key="3">
    <source>
        <dbReference type="Pfam" id="PF20160"/>
    </source>
</evidence>
<dbReference type="InterPro" id="IPR045344">
    <property type="entry name" value="C-JID"/>
</dbReference>
<evidence type="ECO:0000256" key="1">
    <source>
        <dbReference type="ARBA" id="ARBA00022614"/>
    </source>
</evidence>
<reference evidence="4" key="1">
    <citation type="submission" date="2017-12" db="EMBL/GenBank/DDBJ databases">
        <authorList>
            <person name="Barbosa P."/>
            <person name="Usie A."/>
            <person name="Ramos A.M."/>
        </authorList>
    </citation>
    <scope>NUCLEOTIDE SEQUENCE</scope>
    <source>
        <strain evidence="4">HL8</strain>
        <tissue evidence="4">Leaves</tissue>
    </source>
</reference>
<name>A0AAW0MES1_QUESU</name>
<keyword evidence="2" id="KW-0677">Repeat</keyword>
<accession>A0AAW0MES1</accession>
<comment type="caution">
    <text evidence="4">The sequence shown here is derived from an EMBL/GenBank/DDBJ whole genome shotgun (WGS) entry which is preliminary data.</text>
</comment>
<gene>
    <name evidence="4" type="primary">DSC1_5</name>
    <name evidence="4" type="ORF">CFP56_011275</name>
</gene>
<dbReference type="AlphaFoldDB" id="A0AAW0MES1"/>
<dbReference type="Pfam" id="PF20160">
    <property type="entry name" value="C-JID"/>
    <property type="match status" value="1"/>
</dbReference>
<proteinExistence type="predicted"/>
<reference evidence="4" key="3">
    <citation type="submission" date="2023-07" db="EMBL/GenBank/DDBJ databases">
        <title>An improved reference 1 genome and first organelle genomes of Quercus suber.</title>
        <authorList>
            <consortium name="Genosuber Consortium"/>
            <person name="Usie A."/>
            <person name="Serra O."/>
            <person name="Barros P."/>
        </authorList>
    </citation>
    <scope>NUCLEOTIDE SEQUENCE</scope>
    <source>
        <strain evidence="4">HL8</strain>
        <tissue evidence="4">Leaves</tissue>
    </source>
</reference>
<feature type="non-terminal residue" evidence="4">
    <location>
        <position position="1"/>
    </location>
</feature>
<sequence length="80" mass="8935">KEDGSKTEFQISIPGFQIPRWLSHQRLGNSKSIKLSPNWCNSRWMGFALCALVKAYNSACLGRIDISARVKALGNLALDR</sequence>
<feature type="domain" description="C-JID" evidence="3">
    <location>
        <begin position="13"/>
        <end position="60"/>
    </location>
</feature>
<organism evidence="4">
    <name type="scientific">Quercus suber</name>
    <name type="common">Cork oak</name>
    <dbReference type="NCBI Taxonomy" id="58331"/>
    <lineage>
        <taxon>Eukaryota</taxon>
        <taxon>Viridiplantae</taxon>
        <taxon>Streptophyta</taxon>
        <taxon>Embryophyta</taxon>
        <taxon>Tracheophyta</taxon>
        <taxon>Spermatophyta</taxon>
        <taxon>Magnoliopsida</taxon>
        <taxon>eudicotyledons</taxon>
        <taxon>Gunneridae</taxon>
        <taxon>Pentapetalae</taxon>
        <taxon>rosids</taxon>
        <taxon>fabids</taxon>
        <taxon>Fagales</taxon>
        <taxon>Fagaceae</taxon>
        <taxon>Quercus</taxon>
    </lineage>
</organism>
<protein>
    <submittedName>
        <fullName evidence="4">Disease resistance-like protein dsc1</fullName>
    </submittedName>
</protein>
<dbReference type="EMBL" id="PKMF04000002">
    <property type="protein sequence ID" value="KAK7861458.1"/>
    <property type="molecule type" value="Genomic_DNA"/>
</dbReference>
<keyword evidence="1" id="KW-0433">Leucine-rich repeat</keyword>
<evidence type="ECO:0000313" key="4">
    <source>
        <dbReference type="EMBL" id="KAK7861458.1"/>
    </source>
</evidence>
<evidence type="ECO:0000256" key="2">
    <source>
        <dbReference type="ARBA" id="ARBA00022737"/>
    </source>
</evidence>